<dbReference type="AlphaFoldDB" id="A0A4Y2W8J9"/>
<proteinExistence type="predicted"/>
<reference evidence="1 2" key="1">
    <citation type="journal article" date="2019" name="Sci. Rep.">
        <title>Orb-weaving spider Araneus ventricosus genome elucidates the spidroin gene catalogue.</title>
        <authorList>
            <person name="Kono N."/>
            <person name="Nakamura H."/>
            <person name="Ohtoshi R."/>
            <person name="Moran D.A.P."/>
            <person name="Shinohara A."/>
            <person name="Yoshida Y."/>
            <person name="Fujiwara M."/>
            <person name="Mori M."/>
            <person name="Tomita M."/>
            <person name="Arakawa K."/>
        </authorList>
    </citation>
    <scope>NUCLEOTIDE SEQUENCE [LARGE SCALE GENOMIC DNA]</scope>
</reference>
<accession>A0A4Y2W8J9</accession>
<dbReference type="EMBL" id="BGPR01057739">
    <property type="protein sequence ID" value="GBO34003.1"/>
    <property type="molecule type" value="Genomic_DNA"/>
</dbReference>
<evidence type="ECO:0000313" key="1">
    <source>
        <dbReference type="EMBL" id="GBO34003.1"/>
    </source>
</evidence>
<organism evidence="1 2">
    <name type="scientific">Araneus ventricosus</name>
    <name type="common">Orbweaver spider</name>
    <name type="synonym">Epeira ventricosa</name>
    <dbReference type="NCBI Taxonomy" id="182803"/>
    <lineage>
        <taxon>Eukaryota</taxon>
        <taxon>Metazoa</taxon>
        <taxon>Ecdysozoa</taxon>
        <taxon>Arthropoda</taxon>
        <taxon>Chelicerata</taxon>
        <taxon>Arachnida</taxon>
        <taxon>Araneae</taxon>
        <taxon>Araneomorphae</taxon>
        <taxon>Entelegynae</taxon>
        <taxon>Araneoidea</taxon>
        <taxon>Araneidae</taxon>
        <taxon>Araneus</taxon>
    </lineage>
</organism>
<comment type="caution">
    <text evidence="1">The sequence shown here is derived from an EMBL/GenBank/DDBJ whole genome shotgun (WGS) entry which is preliminary data.</text>
</comment>
<sequence>MWRSKFEFHLQLSVLKIRSNDKGSHKTTPYCNFVRIQGMFLDRVRVFRYPNSTTEYVNMPIDAKVGIVTPQNVPWPKDVNHHSSEELKCKSCTNL</sequence>
<protein>
    <submittedName>
        <fullName evidence="1">Uncharacterized protein</fullName>
    </submittedName>
</protein>
<evidence type="ECO:0000313" key="2">
    <source>
        <dbReference type="Proteomes" id="UP000499080"/>
    </source>
</evidence>
<dbReference type="Proteomes" id="UP000499080">
    <property type="component" value="Unassembled WGS sequence"/>
</dbReference>
<name>A0A4Y2W8J9_ARAVE</name>
<keyword evidence="2" id="KW-1185">Reference proteome</keyword>
<gene>
    <name evidence="1" type="ORF">AVEN_105839_1</name>
</gene>